<dbReference type="SUPFAM" id="SSF52540">
    <property type="entry name" value="P-loop containing nucleoside triphosphate hydrolases"/>
    <property type="match status" value="1"/>
</dbReference>
<evidence type="ECO:0000259" key="3">
    <source>
        <dbReference type="Pfam" id="PF20469"/>
    </source>
</evidence>
<evidence type="ECO:0000259" key="1">
    <source>
        <dbReference type="Pfam" id="PF13304"/>
    </source>
</evidence>
<dbReference type="InterPro" id="IPR038729">
    <property type="entry name" value="Rad50/SbcC_AAA"/>
</dbReference>
<dbReference type="EMBL" id="JADLKB010000051">
    <property type="protein sequence ID" value="MBF8738780.1"/>
    <property type="molecule type" value="Genomic_DNA"/>
</dbReference>
<reference evidence="4" key="1">
    <citation type="submission" date="2020-10" db="EMBL/GenBank/DDBJ databases">
        <title>Genome sequences of Pseudomonas isolates.</title>
        <authorList>
            <person name="Wessels L."/>
            <person name="Reich F."/>
            <person name="Hammerl J."/>
        </authorList>
    </citation>
    <scope>NUCLEOTIDE SEQUENCE</scope>
    <source>
        <strain evidence="4">20-MO00640-0</strain>
    </source>
</reference>
<dbReference type="GO" id="GO:0005524">
    <property type="term" value="F:ATP binding"/>
    <property type="evidence" value="ECO:0007669"/>
    <property type="project" value="InterPro"/>
</dbReference>
<evidence type="ECO:0000313" key="5">
    <source>
        <dbReference type="Proteomes" id="UP000639504"/>
    </source>
</evidence>
<dbReference type="GO" id="GO:0016887">
    <property type="term" value="F:ATP hydrolysis activity"/>
    <property type="evidence" value="ECO:0007669"/>
    <property type="project" value="InterPro"/>
</dbReference>
<dbReference type="Pfam" id="PF20469">
    <property type="entry name" value="OLD-like_TOPRIM"/>
    <property type="match status" value="1"/>
</dbReference>
<dbReference type="Gene3D" id="3.40.50.300">
    <property type="entry name" value="P-loop containing nucleotide triphosphate hydrolases"/>
    <property type="match status" value="2"/>
</dbReference>
<proteinExistence type="predicted"/>
<feature type="domain" description="Rad50/SbcC-type AAA" evidence="2">
    <location>
        <begin position="6"/>
        <end position="53"/>
    </location>
</feature>
<name>A0AAW4C1Y7_PSEPU</name>
<feature type="domain" description="ATPase AAA-type core" evidence="1">
    <location>
        <begin position="201"/>
        <end position="269"/>
    </location>
</feature>
<dbReference type="InterPro" id="IPR034139">
    <property type="entry name" value="TOPRIM_OLD"/>
</dbReference>
<dbReference type="RefSeq" id="WP_196183684.1">
    <property type="nucleotide sequence ID" value="NZ_JADLJW010000062.1"/>
</dbReference>
<dbReference type="PANTHER" id="PTHR43581:SF4">
    <property type="entry name" value="ATP_GTP PHOSPHATASE"/>
    <property type="match status" value="1"/>
</dbReference>
<dbReference type="InterPro" id="IPR027417">
    <property type="entry name" value="P-loop_NTPase"/>
</dbReference>
<protein>
    <submittedName>
        <fullName evidence="4">AAA family ATPase</fullName>
    </submittedName>
</protein>
<evidence type="ECO:0000313" key="4">
    <source>
        <dbReference type="EMBL" id="MBF8738780.1"/>
    </source>
</evidence>
<sequence length="470" mass="51174">MPIKTISILGYRGFKNRGTVTFSVPNGKEGSGLTIITGANNAGKSSILECLRARNGHATPTFSAGVRHAAVGLVEIDYVFDGAKESIHSLRKGASETKRIGEKAEERIFVLPSRRAFNPYFSKHAYTRHQHIEGSVLPPQRSPTLSGFEYRLFNILSDEAKLAAFNLHASEVLGFTPDWSIDLSEQGQHFLKFFSADNAHSSDGMGEGIVSIFAIVDSLYDSIEGDVVVIDEPELSLHPALQKRLARLIRKFSSDRQIVISTHSPYFVDLEALKNGAGLVRVTTGAHGTKVKQLGPSGLESIKKLSARNVYNPHVFGLDARELFFQEDGLVLTEGQEDVVLLPEIANQLEQDMPGTFFGWGAGGAGNIKHLCQILSDLGFSRVAAVFDGDKAADADELKSLFPDYFSCILPADDIRTKPARPATIAKDGVLDSKHSVRPEYVDSMAAVLDSLRAYMVGQPRAVPVGTDNF</sequence>
<dbReference type="AlphaFoldDB" id="A0AAW4C1Y7"/>
<dbReference type="CDD" id="cd00267">
    <property type="entry name" value="ABC_ATPase"/>
    <property type="match status" value="1"/>
</dbReference>
<gene>
    <name evidence="4" type="ORF">IR015_25585</name>
</gene>
<comment type="caution">
    <text evidence="4">The sequence shown here is derived from an EMBL/GenBank/DDBJ whole genome shotgun (WGS) entry which is preliminary data.</text>
</comment>
<dbReference type="InterPro" id="IPR051396">
    <property type="entry name" value="Bact_Antivir_Def_Nuclease"/>
</dbReference>
<dbReference type="InterPro" id="IPR003959">
    <property type="entry name" value="ATPase_AAA_core"/>
</dbReference>
<dbReference type="Pfam" id="PF13476">
    <property type="entry name" value="AAA_23"/>
    <property type="match status" value="1"/>
</dbReference>
<dbReference type="PANTHER" id="PTHR43581">
    <property type="entry name" value="ATP/GTP PHOSPHATASE"/>
    <property type="match status" value="1"/>
</dbReference>
<dbReference type="GO" id="GO:0006302">
    <property type="term" value="P:double-strand break repair"/>
    <property type="evidence" value="ECO:0007669"/>
    <property type="project" value="InterPro"/>
</dbReference>
<accession>A0AAW4C1Y7</accession>
<dbReference type="Proteomes" id="UP000639504">
    <property type="component" value="Unassembled WGS sequence"/>
</dbReference>
<organism evidence="4 5">
    <name type="scientific">Pseudomonas putida</name>
    <name type="common">Arthrobacter siderocapsulatus</name>
    <dbReference type="NCBI Taxonomy" id="303"/>
    <lineage>
        <taxon>Bacteria</taxon>
        <taxon>Pseudomonadati</taxon>
        <taxon>Pseudomonadota</taxon>
        <taxon>Gammaproteobacteria</taxon>
        <taxon>Pseudomonadales</taxon>
        <taxon>Pseudomonadaceae</taxon>
        <taxon>Pseudomonas</taxon>
    </lineage>
</organism>
<dbReference type="Pfam" id="PF13304">
    <property type="entry name" value="AAA_21"/>
    <property type="match status" value="1"/>
</dbReference>
<feature type="domain" description="OLD protein-like TOPRIM" evidence="3">
    <location>
        <begin position="328"/>
        <end position="390"/>
    </location>
</feature>
<evidence type="ECO:0000259" key="2">
    <source>
        <dbReference type="Pfam" id="PF13476"/>
    </source>
</evidence>